<reference evidence="1 2" key="1">
    <citation type="submission" date="2013-11" db="EMBL/GenBank/DDBJ databases">
        <title>Draft genome sequence and annotation of the entomopathogenic bacterium, Xenorhabdus cabanillasi strain JM26.</title>
        <authorList>
            <person name="Gualtieri M."/>
            <person name="Ogier J.C."/>
            <person name="Pages S."/>
            <person name="Givaudan A."/>
            <person name="Gaudriault S."/>
        </authorList>
    </citation>
    <scope>NUCLEOTIDE SEQUENCE [LARGE SCALE GENOMIC DNA]</scope>
    <source>
        <strain evidence="1 2">JM26</strain>
    </source>
</reference>
<gene>
    <name evidence="1" type="ORF">XCR1_960030</name>
</gene>
<accession>W1JCV4</accession>
<protein>
    <submittedName>
        <fullName evidence="1">Uncharacterized protein</fullName>
    </submittedName>
</protein>
<dbReference type="AlphaFoldDB" id="W1JCV4"/>
<sequence length="84" mass="9808">MFVNMMFIKATVVNVVIINNMVVNNAVMHKCSCEYYANHDFGKNRLFVIFLSEYANNFNMKVIFFKMNGVKSVLIDLKSLWKCL</sequence>
<proteinExistence type="predicted"/>
<evidence type="ECO:0000313" key="2">
    <source>
        <dbReference type="Proteomes" id="UP000019197"/>
    </source>
</evidence>
<organism evidence="1 2">
    <name type="scientific">Xenorhabdus cabanillasii JM26</name>
    <dbReference type="NCBI Taxonomy" id="1427517"/>
    <lineage>
        <taxon>Bacteria</taxon>
        <taxon>Pseudomonadati</taxon>
        <taxon>Pseudomonadota</taxon>
        <taxon>Gammaproteobacteria</taxon>
        <taxon>Enterobacterales</taxon>
        <taxon>Morganellaceae</taxon>
        <taxon>Xenorhabdus</taxon>
    </lineage>
</organism>
<evidence type="ECO:0000313" key="1">
    <source>
        <dbReference type="EMBL" id="CDL87675.1"/>
    </source>
</evidence>
<dbReference type="Proteomes" id="UP000019197">
    <property type="component" value="Unassembled WGS sequence"/>
</dbReference>
<comment type="caution">
    <text evidence="1">The sequence shown here is derived from an EMBL/GenBank/DDBJ whole genome shotgun (WGS) entry which is preliminary data.</text>
</comment>
<dbReference type="EMBL" id="CBXE010000493">
    <property type="protein sequence ID" value="CDL87675.1"/>
    <property type="molecule type" value="Genomic_DNA"/>
</dbReference>
<name>W1JCV4_9GAMM</name>